<sequence length="90" mass="10301">RLKCPSPYITIIVISITLVLGWHTLRSQKYPTNSKLLGIPTKLVGSDRIAYHHVIDQMQWTSEFATDKSDLSTGKAPVIYYDRKLLYHPT</sequence>
<keyword evidence="1" id="KW-1133">Transmembrane helix</keyword>
<reference evidence="2" key="1">
    <citation type="submission" date="2019-11" db="UniProtKB">
        <authorList>
            <consortium name="WormBaseParasite"/>
        </authorList>
    </citation>
    <scope>IDENTIFICATION</scope>
</reference>
<accession>A0A5K3EZJ8</accession>
<dbReference type="AlphaFoldDB" id="A0A5K3EZJ8"/>
<evidence type="ECO:0000313" key="2">
    <source>
        <dbReference type="WBParaSite" id="MCU_004360-RA"/>
    </source>
</evidence>
<keyword evidence="1" id="KW-0472">Membrane</keyword>
<dbReference type="WBParaSite" id="MCU_004360-RA">
    <property type="protein sequence ID" value="MCU_004360-RA"/>
    <property type="gene ID" value="MCU_004360"/>
</dbReference>
<keyword evidence="1" id="KW-0812">Transmembrane</keyword>
<organism evidence="2">
    <name type="scientific">Mesocestoides corti</name>
    <name type="common">Flatworm</name>
    <dbReference type="NCBI Taxonomy" id="53468"/>
    <lineage>
        <taxon>Eukaryota</taxon>
        <taxon>Metazoa</taxon>
        <taxon>Spiralia</taxon>
        <taxon>Lophotrochozoa</taxon>
        <taxon>Platyhelminthes</taxon>
        <taxon>Cestoda</taxon>
        <taxon>Eucestoda</taxon>
        <taxon>Cyclophyllidea</taxon>
        <taxon>Mesocestoididae</taxon>
        <taxon>Mesocestoides</taxon>
    </lineage>
</organism>
<proteinExistence type="predicted"/>
<protein>
    <submittedName>
        <fullName evidence="2">DUF3488 domain-containing protein</fullName>
    </submittedName>
</protein>
<feature type="transmembrane region" description="Helical" evidence="1">
    <location>
        <begin position="6"/>
        <end position="25"/>
    </location>
</feature>
<evidence type="ECO:0000256" key="1">
    <source>
        <dbReference type="SAM" id="Phobius"/>
    </source>
</evidence>
<name>A0A5K3EZJ8_MESCO</name>